<dbReference type="PANTHER" id="PTHR45833">
    <property type="entry name" value="METHIONINE SYNTHASE"/>
    <property type="match status" value="1"/>
</dbReference>
<dbReference type="InterPro" id="IPR000489">
    <property type="entry name" value="Pterin-binding_dom"/>
</dbReference>
<dbReference type="SUPFAM" id="SSF51717">
    <property type="entry name" value="Dihydropteroate synthetase-like"/>
    <property type="match status" value="1"/>
</dbReference>
<dbReference type="STRING" id="1246637.MTBBW1_1670068"/>
<dbReference type="Gene3D" id="3.20.20.20">
    <property type="entry name" value="Dihydropteroate synthase-like"/>
    <property type="match status" value="1"/>
</dbReference>
<dbReference type="AlphaFoldDB" id="A0A1W1H9B4"/>
<dbReference type="EC" id="2.1.1.13" evidence="5"/>
<dbReference type="Proteomes" id="UP000191931">
    <property type="component" value="Unassembled WGS sequence"/>
</dbReference>
<evidence type="ECO:0000259" key="4">
    <source>
        <dbReference type="PROSITE" id="PS50972"/>
    </source>
</evidence>
<dbReference type="OrthoDB" id="9775133at2"/>
<name>A0A1W1H9B4_9BACT</name>
<dbReference type="RefSeq" id="WP_080805705.1">
    <property type="nucleotide sequence ID" value="NZ_LT828551.1"/>
</dbReference>
<evidence type="ECO:0000313" key="6">
    <source>
        <dbReference type="Proteomes" id="UP000191931"/>
    </source>
</evidence>
<evidence type="ECO:0000256" key="2">
    <source>
        <dbReference type="ARBA" id="ARBA00022603"/>
    </source>
</evidence>
<dbReference type="GO" id="GO:0005829">
    <property type="term" value="C:cytosol"/>
    <property type="evidence" value="ECO:0007669"/>
    <property type="project" value="TreeGrafter"/>
</dbReference>
<keyword evidence="6" id="KW-1185">Reference proteome</keyword>
<dbReference type="InterPro" id="IPR050554">
    <property type="entry name" value="Met_Synthase/Corrinoid"/>
</dbReference>
<dbReference type="Pfam" id="PF00809">
    <property type="entry name" value="Pterin_bind"/>
    <property type="match status" value="1"/>
</dbReference>
<proteinExistence type="inferred from homology"/>
<evidence type="ECO:0000256" key="1">
    <source>
        <dbReference type="ARBA" id="ARBA00010398"/>
    </source>
</evidence>
<gene>
    <name evidence="5" type="primary">metH</name>
    <name evidence="5" type="ORF">MTBBW1_1670068</name>
</gene>
<sequence length="301" mass="33289">MILFGESLNVISNVIGKEFKEPDPAKRNPEPIQKEVIMQKEKGMDYIDINLGPAKKFGTELMPWVVQVVQEAVPGMPLLLDTSNIDAIEAGLKVAKPADKPHIVNSIMARPERYESMVPMAAKYDADFVALMWGPDGLPRDENERAALAVELLYFANEAGIPNEKIWVDGIVTPVNIQQPQAISLMNFQGMLQDIAPGAKSTCGLSNISNGPPNHLRPILNQTYMVMLQKYGMESVISDPLDEKLTSIAKGERQDIIDLVYAIMDGNQPDMGSLSKEMQDYAKTVNVILGNTLYSDSWLEL</sequence>
<keyword evidence="2 5" id="KW-0489">Methyltransferase</keyword>
<dbReference type="GO" id="GO:0008705">
    <property type="term" value="F:methionine synthase activity"/>
    <property type="evidence" value="ECO:0007669"/>
    <property type="project" value="UniProtKB-EC"/>
</dbReference>
<accession>A0A1W1H9B4</accession>
<dbReference type="PROSITE" id="PS50972">
    <property type="entry name" value="PTERIN_BINDING"/>
    <property type="match status" value="1"/>
</dbReference>
<dbReference type="InterPro" id="IPR011005">
    <property type="entry name" value="Dihydropteroate_synth-like_sf"/>
</dbReference>
<dbReference type="EMBL" id="FWEV01000076">
    <property type="protein sequence ID" value="SLM29052.1"/>
    <property type="molecule type" value="Genomic_DNA"/>
</dbReference>
<dbReference type="GO" id="GO:0032259">
    <property type="term" value="P:methylation"/>
    <property type="evidence" value="ECO:0007669"/>
    <property type="project" value="UniProtKB-KW"/>
</dbReference>
<keyword evidence="3 5" id="KW-0808">Transferase</keyword>
<reference evidence="5 6" key="1">
    <citation type="submission" date="2017-03" db="EMBL/GenBank/DDBJ databases">
        <authorList>
            <person name="Afonso C.L."/>
            <person name="Miller P.J."/>
            <person name="Scott M.A."/>
            <person name="Spackman E."/>
            <person name="Goraichik I."/>
            <person name="Dimitrov K.M."/>
            <person name="Suarez D.L."/>
            <person name="Swayne D.E."/>
        </authorList>
    </citation>
    <scope>NUCLEOTIDE SEQUENCE [LARGE SCALE GENOMIC DNA]</scope>
    <source>
        <strain evidence="5">PRJEB14757</strain>
    </source>
</reference>
<dbReference type="PANTHER" id="PTHR45833:SF2">
    <property type="entry name" value="BIFUNCTIONAL HOMOCYSTEINE S-METHYLTRANSFERASE_5,10-METHYLENETETRAHYDROFOLATE REDUCTASE"/>
    <property type="match status" value="1"/>
</dbReference>
<feature type="domain" description="Pterin-binding" evidence="4">
    <location>
        <begin position="1"/>
        <end position="258"/>
    </location>
</feature>
<comment type="similarity">
    <text evidence="1">Belongs to the vitamin-B12 dependent methionine synthase family.</text>
</comment>
<evidence type="ECO:0000313" key="5">
    <source>
        <dbReference type="EMBL" id="SLM29052.1"/>
    </source>
</evidence>
<evidence type="ECO:0000256" key="3">
    <source>
        <dbReference type="ARBA" id="ARBA00022679"/>
    </source>
</evidence>
<organism evidence="5 6">
    <name type="scientific">Desulfamplus magnetovallimortis</name>
    <dbReference type="NCBI Taxonomy" id="1246637"/>
    <lineage>
        <taxon>Bacteria</taxon>
        <taxon>Pseudomonadati</taxon>
        <taxon>Thermodesulfobacteriota</taxon>
        <taxon>Desulfobacteria</taxon>
        <taxon>Desulfobacterales</taxon>
        <taxon>Desulfobacteraceae</taxon>
        <taxon>Desulfamplus</taxon>
    </lineage>
</organism>
<dbReference type="GO" id="GO:0042558">
    <property type="term" value="P:pteridine-containing compound metabolic process"/>
    <property type="evidence" value="ECO:0007669"/>
    <property type="project" value="InterPro"/>
</dbReference>
<protein>
    <submittedName>
        <fullName evidence="5">MetH3</fullName>
        <ecNumber evidence="5">2.1.1.13</ecNumber>
    </submittedName>
</protein>